<evidence type="ECO:0000256" key="4">
    <source>
        <dbReference type="ARBA" id="ARBA00022692"/>
    </source>
</evidence>
<accession>A0A0S4RWP2</accession>
<gene>
    <name evidence="13" type="primary">exbB_2</name>
    <name evidence="12" type="ORF">ERS686654_01343</name>
    <name evidence="11" type="ORF">ERS739220_01164</name>
    <name evidence="13" type="ORF">ERS739223_01643</name>
</gene>
<dbReference type="RefSeq" id="WP_059425862.1">
    <property type="nucleotide sequence ID" value="NZ_CP040464.1"/>
</dbReference>
<evidence type="ECO:0000313" key="12">
    <source>
        <dbReference type="EMBL" id="CUU82770.1"/>
    </source>
</evidence>
<dbReference type="EMBL" id="FAVC01000003">
    <property type="protein sequence ID" value="CUU90955.1"/>
    <property type="molecule type" value="Genomic_DNA"/>
</dbReference>
<evidence type="ECO:0000313" key="14">
    <source>
        <dbReference type="Proteomes" id="UP000052237"/>
    </source>
</evidence>
<dbReference type="Pfam" id="PF01618">
    <property type="entry name" value="MotA_ExbB"/>
    <property type="match status" value="1"/>
</dbReference>
<evidence type="ECO:0000313" key="15">
    <source>
        <dbReference type="Proteomes" id="UP000052245"/>
    </source>
</evidence>
<keyword evidence="14" id="KW-1185">Reference proteome</keyword>
<reference evidence="14 15" key="1">
    <citation type="submission" date="2015-11" db="EMBL/GenBank/DDBJ databases">
        <authorList>
            <consortium name="Pathogen Informatics"/>
        </authorList>
    </citation>
    <scope>NUCLEOTIDE SEQUENCE [LARGE SCALE GENOMIC DNA]</scope>
    <source>
        <strain evidence="12 14">006A-0059</strain>
        <strain evidence="11 16">006A-0191</strain>
        <strain evidence="13 15">007A-0283</strain>
    </source>
</reference>
<proteinExistence type="inferred from homology"/>
<dbReference type="InterPro" id="IPR014172">
    <property type="entry name" value="TonB_ExbB_2"/>
</dbReference>
<dbReference type="Proteomes" id="UP000052257">
    <property type="component" value="Unassembled WGS sequence"/>
</dbReference>
<keyword evidence="4 9" id="KW-0812">Transmembrane</keyword>
<evidence type="ECO:0000256" key="3">
    <source>
        <dbReference type="ARBA" id="ARBA00022475"/>
    </source>
</evidence>
<evidence type="ECO:0000313" key="13">
    <source>
        <dbReference type="EMBL" id="CUU90955.1"/>
    </source>
</evidence>
<evidence type="ECO:0000259" key="10">
    <source>
        <dbReference type="Pfam" id="PF01618"/>
    </source>
</evidence>
<keyword evidence="2 8" id="KW-0813">Transport</keyword>
<name>A0A2S5J5E7_CAMHY</name>
<feature type="transmembrane region" description="Helical" evidence="9">
    <location>
        <begin position="105"/>
        <end position="127"/>
    </location>
</feature>
<dbReference type="PANTHER" id="PTHR30625">
    <property type="entry name" value="PROTEIN TOLQ"/>
    <property type="match status" value="1"/>
</dbReference>
<accession>A0A2S5J5E7</accession>
<feature type="domain" description="MotA/TolQ/ExbB proton channel" evidence="10">
    <location>
        <begin position="47"/>
        <end position="139"/>
    </location>
</feature>
<dbReference type="AlphaFoldDB" id="A0A2S5J5E7"/>
<keyword evidence="3" id="KW-1003">Cell membrane</keyword>
<comment type="subcellular location">
    <subcellularLocation>
        <location evidence="1">Cell inner membrane</location>
        <topology evidence="1">Multi-pass membrane protein</topology>
    </subcellularLocation>
    <subcellularLocation>
        <location evidence="8">Membrane</location>
        <topology evidence="8">Multi-pass membrane protein</topology>
    </subcellularLocation>
</comment>
<dbReference type="Proteomes" id="UP000052245">
    <property type="component" value="Unassembled WGS sequence"/>
</dbReference>
<evidence type="ECO:0000256" key="9">
    <source>
        <dbReference type="SAM" id="Phobius"/>
    </source>
</evidence>
<dbReference type="PANTHER" id="PTHR30625:SF15">
    <property type="entry name" value="BIOPOLYMER TRANSPORT PROTEIN EXBB"/>
    <property type="match status" value="1"/>
</dbReference>
<evidence type="ECO:0000313" key="16">
    <source>
        <dbReference type="Proteomes" id="UP000052257"/>
    </source>
</evidence>
<keyword evidence="6 9" id="KW-1133">Transmembrane helix</keyword>
<dbReference type="Proteomes" id="UP000052237">
    <property type="component" value="Unassembled WGS sequence"/>
</dbReference>
<dbReference type="GO" id="GO:0055085">
    <property type="term" value="P:transmembrane transport"/>
    <property type="evidence" value="ECO:0007669"/>
    <property type="project" value="InterPro"/>
</dbReference>
<dbReference type="EMBL" id="FAUW01000003">
    <property type="protein sequence ID" value="CUU80884.1"/>
    <property type="molecule type" value="Genomic_DNA"/>
</dbReference>
<organism evidence="13 15">
    <name type="scientific">Campylobacter hyointestinalis subsp. hyointestinalis</name>
    <dbReference type="NCBI Taxonomy" id="91352"/>
    <lineage>
        <taxon>Bacteria</taxon>
        <taxon>Pseudomonadati</taxon>
        <taxon>Campylobacterota</taxon>
        <taxon>Epsilonproteobacteria</taxon>
        <taxon>Campylobacterales</taxon>
        <taxon>Campylobacteraceae</taxon>
        <taxon>Campylobacter</taxon>
    </lineage>
</organism>
<dbReference type="InterPro" id="IPR002898">
    <property type="entry name" value="MotA_ExbB_proton_chnl"/>
</dbReference>
<dbReference type="GO" id="GO:0005886">
    <property type="term" value="C:plasma membrane"/>
    <property type="evidence" value="ECO:0007669"/>
    <property type="project" value="UniProtKB-SubCell"/>
</dbReference>
<feature type="transmembrane region" description="Helical" evidence="9">
    <location>
        <begin position="61"/>
        <end position="85"/>
    </location>
</feature>
<evidence type="ECO:0000256" key="2">
    <source>
        <dbReference type="ARBA" id="ARBA00022448"/>
    </source>
</evidence>
<dbReference type="EMBL" id="FAVB01000003">
    <property type="protein sequence ID" value="CUU82770.1"/>
    <property type="molecule type" value="Genomic_DNA"/>
</dbReference>
<dbReference type="NCBIfam" id="TIGR02805">
    <property type="entry name" value="exbB2"/>
    <property type="match status" value="1"/>
</dbReference>
<keyword evidence="7 9" id="KW-0472">Membrane</keyword>
<feature type="transmembrane region" description="Helical" evidence="9">
    <location>
        <begin position="13"/>
        <end position="40"/>
    </location>
</feature>
<sequence>MEAVLFLKQNVDYIIMGILGFMSFFALYFSIERVLFYSLIDTKHYKSAKELEIALTKNLTFLYVIYSNAPYVGLLGTVCGIMITFYDMGASGNIDANTIMIGLSLALKATALGIAVAIPTLAVYNLLNRKVDVLLAKFEETF</sequence>
<comment type="caution">
    <text evidence="13">The sequence shown here is derived from an EMBL/GenBank/DDBJ whole genome shotgun (WGS) entry which is preliminary data.</text>
</comment>
<evidence type="ECO:0000256" key="8">
    <source>
        <dbReference type="RuleBase" id="RU004057"/>
    </source>
</evidence>
<evidence type="ECO:0000256" key="1">
    <source>
        <dbReference type="ARBA" id="ARBA00004429"/>
    </source>
</evidence>
<dbReference type="GO" id="GO:0017038">
    <property type="term" value="P:protein import"/>
    <property type="evidence" value="ECO:0007669"/>
    <property type="project" value="TreeGrafter"/>
</dbReference>
<keyword evidence="5 8" id="KW-0653">Protein transport</keyword>
<protein>
    <submittedName>
        <fullName evidence="13">TonB-system energizer ExbB</fullName>
    </submittedName>
</protein>
<evidence type="ECO:0000256" key="6">
    <source>
        <dbReference type="ARBA" id="ARBA00022989"/>
    </source>
</evidence>
<evidence type="ECO:0000313" key="11">
    <source>
        <dbReference type="EMBL" id="CUU80884.1"/>
    </source>
</evidence>
<evidence type="ECO:0000256" key="7">
    <source>
        <dbReference type="ARBA" id="ARBA00023136"/>
    </source>
</evidence>
<comment type="similarity">
    <text evidence="8">Belongs to the exbB/tolQ family.</text>
</comment>
<evidence type="ECO:0000256" key="5">
    <source>
        <dbReference type="ARBA" id="ARBA00022927"/>
    </source>
</evidence>
<dbReference type="InterPro" id="IPR050790">
    <property type="entry name" value="ExbB/TolQ_transport"/>
</dbReference>